<feature type="chain" id="PRO_5008894423" evidence="1">
    <location>
        <begin position="36"/>
        <end position="193"/>
    </location>
</feature>
<keyword evidence="2" id="KW-0378">Hydrolase</keyword>
<name>A0A1C9HYA0_RHILT</name>
<proteinExistence type="predicted"/>
<protein>
    <submittedName>
        <fullName evidence="2">Aspartyl protease</fullName>
    </submittedName>
</protein>
<feature type="signal peptide" evidence="1">
    <location>
        <begin position="1"/>
        <end position="35"/>
    </location>
</feature>
<evidence type="ECO:0000313" key="2">
    <source>
        <dbReference type="EMBL" id="AOO91666.1"/>
    </source>
</evidence>
<keyword evidence="2" id="KW-0645">Protease</keyword>
<dbReference type="NCBIfam" id="TIGR02281">
    <property type="entry name" value="clan_AA_DTGA"/>
    <property type="match status" value="1"/>
</dbReference>
<dbReference type="GO" id="GO:0004190">
    <property type="term" value="F:aspartic-type endopeptidase activity"/>
    <property type="evidence" value="ECO:0007669"/>
    <property type="project" value="InterPro"/>
</dbReference>
<organism evidence="2">
    <name type="scientific">Rhizobium leguminosarum bv. trifolii</name>
    <dbReference type="NCBI Taxonomy" id="386"/>
    <lineage>
        <taxon>Bacteria</taxon>
        <taxon>Pseudomonadati</taxon>
        <taxon>Pseudomonadota</taxon>
        <taxon>Alphaproteobacteria</taxon>
        <taxon>Hyphomicrobiales</taxon>
        <taxon>Rhizobiaceae</taxon>
        <taxon>Rhizobium/Agrobacterium group</taxon>
        <taxon>Rhizobium</taxon>
    </lineage>
</organism>
<sequence>MRPRMKRGLYRKDFCFMLVRTVLFASIAVVLATQAPSFFGGTSQQPAEALSANYVSTETDQPAAPEPVYGSNAIRLQADAQGHYTGSFKINGKPVQGLIDTGATYVALNETLARRLGFTANQLDFRYGVNTANGQTKAAHVTLDRVEIGGIRVRDVEAFVLRDDALTTTLVGMSFLQKLASYSVADGSLSLKQ</sequence>
<dbReference type="GO" id="GO:0006508">
    <property type="term" value="P:proteolysis"/>
    <property type="evidence" value="ECO:0007669"/>
    <property type="project" value="UniProtKB-KW"/>
</dbReference>
<dbReference type="InterPro" id="IPR011969">
    <property type="entry name" value="Clan_AA_Asp_peptidase_C"/>
</dbReference>
<accession>A0A1C9HYA0</accession>
<dbReference type="AlphaFoldDB" id="A0A1C9HYA0"/>
<dbReference type="InterPro" id="IPR021109">
    <property type="entry name" value="Peptidase_aspartic_dom_sf"/>
</dbReference>
<dbReference type="InterPro" id="IPR001969">
    <property type="entry name" value="Aspartic_peptidase_AS"/>
</dbReference>
<dbReference type="SUPFAM" id="SSF50630">
    <property type="entry name" value="Acid proteases"/>
    <property type="match status" value="1"/>
</dbReference>
<keyword evidence="1" id="KW-0732">Signal</keyword>
<dbReference type="InterPro" id="IPR034122">
    <property type="entry name" value="Retropepsin-like_bacterial"/>
</dbReference>
<dbReference type="PROSITE" id="PS00141">
    <property type="entry name" value="ASP_PROTEASE"/>
    <property type="match status" value="1"/>
</dbReference>
<reference evidence="2" key="1">
    <citation type="journal article" date="2015" name="BMC Genomics">
        <title>Transcriptome profiling of a Rhizobium leguminosarum bv. trifolii rosR mutant reveals the role of the transcriptional regulator RosR in motility, synthesis of cell-surface components, and other cellular processes.</title>
        <authorList>
            <person name="Rachwal K."/>
            <person name="Matczynska E."/>
            <person name="Janczarek M."/>
        </authorList>
    </citation>
    <scope>NUCLEOTIDE SEQUENCE</scope>
    <source>
        <strain evidence="2">Rt24.2</strain>
    </source>
</reference>
<dbReference type="Pfam" id="PF13975">
    <property type="entry name" value="gag-asp_proteas"/>
    <property type="match status" value="1"/>
</dbReference>
<dbReference type="CDD" id="cd05483">
    <property type="entry name" value="retropepsin_like_bacteria"/>
    <property type="match status" value="1"/>
</dbReference>
<dbReference type="EMBL" id="KX489302">
    <property type="protein sequence ID" value="AOO91666.1"/>
    <property type="molecule type" value="Genomic_DNA"/>
</dbReference>
<evidence type="ECO:0000256" key="1">
    <source>
        <dbReference type="SAM" id="SignalP"/>
    </source>
</evidence>
<dbReference type="Gene3D" id="2.40.70.10">
    <property type="entry name" value="Acid Proteases"/>
    <property type="match status" value="1"/>
</dbReference>
<reference evidence="2" key="2">
    <citation type="journal article" date="2016" name="Front. Microbiol.">
        <title>The Regulatory Protein RosR Affects Rhizobium leguminosarum bv. trifolii Protein Profiles, Cell Surface Properties, and Symbiosis with Clover.</title>
        <authorList>
            <person name="Rachwal K."/>
            <person name="Boguszewska A."/>
            <person name="Kopcinska J."/>
            <person name="Karas M."/>
            <person name="Tchorzewski M."/>
            <person name="Janczarek M."/>
        </authorList>
    </citation>
    <scope>NUCLEOTIDE SEQUENCE</scope>
    <source>
        <strain evidence="2">Rt24.2</strain>
    </source>
</reference>